<reference evidence="2 3" key="1">
    <citation type="submission" date="2021-03" db="EMBL/GenBank/DDBJ databases">
        <title>Actinoplanes flavus sp. nov., a novel actinomycete isolated from Coconut Palm rhizosphere soil.</title>
        <authorList>
            <person name="Luo X."/>
        </authorList>
    </citation>
    <scope>NUCLEOTIDE SEQUENCE [LARGE SCALE GENOMIC DNA]</scope>
    <source>
        <strain evidence="2 3">NEAU-H7</strain>
    </source>
</reference>
<dbReference type="Proteomes" id="UP000679690">
    <property type="component" value="Unassembled WGS sequence"/>
</dbReference>
<keyword evidence="2" id="KW-0067">ATP-binding</keyword>
<dbReference type="SUPFAM" id="SSF52540">
    <property type="entry name" value="P-loop containing nucleoside triphosphate hydrolases"/>
    <property type="match status" value="1"/>
</dbReference>
<gene>
    <name evidence="2" type="ORF">J5X75_14430</name>
</gene>
<dbReference type="InterPro" id="IPR027417">
    <property type="entry name" value="P-loop_NTPase"/>
</dbReference>
<proteinExistence type="predicted"/>
<dbReference type="SUPFAM" id="SSF48452">
    <property type="entry name" value="TPR-like"/>
    <property type="match status" value="1"/>
</dbReference>
<comment type="caution">
    <text evidence="2">The sequence shown here is derived from an EMBL/GenBank/DDBJ whole genome shotgun (WGS) entry which is preliminary data.</text>
</comment>
<sequence length="795" mass="85590">MTEQIEADPRRTFADSLQELRVAAGSPSLRWLAERIRRRSADTLGSAPRGNPGRALRGTGKSSIDDKLKGDSLPSLEWLHLFVDACAAWSRSHGSGLTDAMVDRNVWFRRLAEMLKELELDRHNDIRSADASERLRMLAVPRRLPPTAPYFVGRDTELAALTAALNDTGGAPAAPGVAVISGLPGSGKSSLAVWWAHLVADRFPAGQLYLDLRQPDGTPLRPGQAARALLFQLGERPAASDDEQAEALRGRLAGQQVLIVLDNAESADQILPLLPAARESFVVVTGRSALDRLIEDTAAQAVRVEPFTSAQARVLLVERLGEKVVAADPAATGTVVTGCAGLPLAVNVAAALVERNRESSLRRLADAVTSAQQRLGAGRGAQVEQIFRLSYADLEPEAARVFRLLGVHPGPFVTQGVVASLAATAVREAGRVIGSLVDRHLLEERQSGRYGLHDLLRENAMVLADAEETAAERRDAIARAVDFYLHNAHRAAMAWDPQRDPLILPPAAPDVPVERVAGDAEGLDWLRRHHLSVMRMIPIAVDLGFDTHAWQLAWTMSDFLNRQGYWHDLATAVEHGLVAARRCGDERAEARMRRLLGRTYALLDRLDDSDTHLEAALRLWTAADDHAGRAHTYIDLSRNAGARKLYSHGAELARRAAECYAAAGNAAGEANALNAVGWYASLGGAHEQALAVCQEALLRNRAAGDRSGEAATLDSIGAAHLELGDLRSAEANLVAAAALFAETGDPGEQAGSLRRLAAVHLEAARRALRQAVELFEGVGAQSAAREARSTLDRLC</sequence>
<dbReference type="PANTHER" id="PTHR47691">
    <property type="entry name" value="REGULATOR-RELATED"/>
    <property type="match status" value="1"/>
</dbReference>
<dbReference type="Gene3D" id="3.40.50.300">
    <property type="entry name" value="P-loop containing nucleotide triphosphate hydrolases"/>
    <property type="match status" value="1"/>
</dbReference>
<evidence type="ECO:0000313" key="3">
    <source>
        <dbReference type="Proteomes" id="UP000679690"/>
    </source>
</evidence>
<organism evidence="2 3">
    <name type="scientific">Actinoplanes flavus</name>
    <dbReference type="NCBI Taxonomy" id="2820290"/>
    <lineage>
        <taxon>Bacteria</taxon>
        <taxon>Bacillati</taxon>
        <taxon>Actinomycetota</taxon>
        <taxon>Actinomycetes</taxon>
        <taxon>Micromonosporales</taxon>
        <taxon>Micromonosporaceae</taxon>
        <taxon>Actinoplanes</taxon>
    </lineage>
</organism>
<accession>A0ABS3UKI7</accession>
<protein>
    <submittedName>
        <fullName evidence="2">ATP-binding protein</fullName>
    </submittedName>
</protein>
<dbReference type="RefSeq" id="WP_208467875.1">
    <property type="nucleotide sequence ID" value="NZ_JAGFNS010000008.1"/>
</dbReference>
<dbReference type="PRINTS" id="PR00364">
    <property type="entry name" value="DISEASERSIST"/>
</dbReference>
<dbReference type="GO" id="GO:0005524">
    <property type="term" value="F:ATP binding"/>
    <property type="evidence" value="ECO:0007669"/>
    <property type="project" value="UniProtKB-KW"/>
</dbReference>
<keyword evidence="2" id="KW-0547">Nucleotide-binding</keyword>
<evidence type="ECO:0000256" key="1">
    <source>
        <dbReference type="SAM" id="MobiDB-lite"/>
    </source>
</evidence>
<dbReference type="InterPro" id="IPR011990">
    <property type="entry name" value="TPR-like_helical_dom_sf"/>
</dbReference>
<dbReference type="Gene3D" id="1.25.40.10">
    <property type="entry name" value="Tetratricopeptide repeat domain"/>
    <property type="match status" value="1"/>
</dbReference>
<dbReference type="EMBL" id="JAGFNS010000008">
    <property type="protein sequence ID" value="MBO3738721.1"/>
    <property type="molecule type" value="Genomic_DNA"/>
</dbReference>
<name>A0ABS3UKI7_9ACTN</name>
<dbReference type="PANTHER" id="PTHR47691:SF3">
    <property type="entry name" value="HTH-TYPE TRANSCRIPTIONAL REGULATOR RV0890C-RELATED"/>
    <property type="match status" value="1"/>
</dbReference>
<feature type="region of interest" description="Disordered" evidence="1">
    <location>
        <begin position="42"/>
        <end position="64"/>
    </location>
</feature>
<keyword evidence="3" id="KW-1185">Reference proteome</keyword>
<evidence type="ECO:0000313" key="2">
    <source>
        <dbReference type="EMBL" id="MBO3738721.1"/>
    </source>
</evidence>